<dbReference type="Gene3D" id="1.10.287.130">
    <property type="match status" value="1"/>
</dbReference>
<dbReference type="Gene3D" id="3.30.450.40">
    <property type="match status" value="1"/>
</dbReference>
<keyword evidence="4" id="KW-0597">Phosphoprotein</keyword>
<dbReference type="FunFam" id="3.30.565.10:FF:000006">
    <property type="entry name" value="Sensor histidine kinase WalK"/>
    <property type="match status" value="1"/>
</dbReference>
<feature type="domain" description="Histidine kinase" evidence="9">
    <location>
        <begin position="377"/>
        <end position="593"/>
    </location>
</feature>
<evidence type="ECO:0000256" key="8">
    <source>
        <dbReference type="SAM" id="MobiDB-lite"/>
    </source>
</evidence>
<dbReference type="OrthoDB" id="9757990at2"/>
<keyword evidence="5" id="KW-0808">Transferase</keyword>
<dbReference type="PANTHER" id="PTHR43711">
    <property type="entry name" value="TWO-COMPONENT HISTIDINE KINASE"/>
    <property type="match status" value="1"/>
</dbReference>
<dbReference type="Proteomes" id="UP000199004">
    <property type="component" value="Unassembled WGS sequence"/>
</dbReference>
<dbReference type="EMBL" id="FNIC01000002">
    <property type="protein sequence ID" value="SDN11846.1"/>
    <property type="molecule type" value="Genomic_DNA"/>
</dbReference>
<dbReference type="InterPro" id="IPR003661">
    <property type="entry name" value="HisK_dim/P_dom"/>
</dbReference>
<accession>A0A1G9YTZ1</accession>
<dbReference type="Pfam" id="PF00512">
    <property type="entry name" value="HisKA"/>
    <property type="match status" value="1"/>
</dbReference>
<gene>
    <name evidence="10" type="ORF">SAMN05192576_1472</name>
</gene>
<proteinExistence type="predicted"/>
<dbReference type="AlphaFoldDB" id="A0A1G9YTZ1"/>
<keyword evidence="7" id="KW-0902">Two-component regulatory system</keyword>
<dbReference type="STRING" id="1005944.SAMN05192576_1472"/>
<evidence type="ECO:0000256" key="2">
    <source>
        <dbReference type="ARBA" id="ARBA00004236"/>
    </source>
</evidence>
<dbReference type="PRINTS" id="PR00344">
    <property type="entry name" value="BCTRLSENSOR"/>
</dbReference>
<dbReference type="EC" id="2.7.13.3" evidence="3"/>
<evidence type="ECO:0000256" key="6">
    <source>
        <dbReference type="ARBA" id="ARBA00022777"/>
    </source>
</evidence>
<feature type="region of interest" description="Disordered" evidence="8">
    <location>
        <begin position="1"/>
        <end position="23"/>
    </location>
</feature>
<dbReference type="Gene3D" id="3.30.565.10">
    <property type="entry name" value="Histidine kinase-like ATPase, C-terminal domain"/>
    <property type="match status" value="1"/>
</dbReference>
<dbReference type="InterPro" id="IPR050736">
    <property type="entry name" value="Sensor_HK_Regulatory"/>
</dbReference>
<organism evidence="10 11">
    <name type="scientific">Nocardioides szechwanensis</name>
    <dbReference type="NCBI Taxonomy" id="1005944"/>
    <lineage>
        <taxon>Bacteria</taxon>
        <taxon>Bacillati</taxon>
        <taxon>Actinomycetota</taxon>
        <taxon>Actinomycetes</taxon>
        <taxon>Propionibacteriales</taxon>
        <taxon>Nocardioidaceae</taxon>
        <taxon>Nocardioides</taxon>
    </lineage>
</organism>
<dbReference type="GO" id="GO:0000155">
    <property type="term" value="F:phosphorelay sensor kinase activity"/>
    <property type="evidence" value="ECO:0007669"/>
    <property type="project" value="InterPro"/>
</dbReference>
<dbReference type="PROSITE" id="PS50109">
    <property type="entry name" value="HIS_KIN"/>
    <property type="match status" value="1"/>
</dbReference>
<dbReference type="InterPro" id="IPR036890">
    <property type="entry name" value="HATPase_C_sf"/>
</dbReference>
<dbReference type="InterPro" id="IPR029016">
    <property type="entry name" value="GAF-like_dom_sf"/>
</dbReference>
<comment type="catalytic activity">
    <reaction evidence="1">
        <text>ATP + protein L-histidine = ADP + protein N-phospho-L-histidine.</text>
        <dbReference type="EC" id="2.7.13.3"/>
    </reaction>
</comment>
<dbReference type="RefSeq" id="WP_091023324.1">
    <property type="nucleotide sequence ID" value="NZ_BKAE01000007.1"/>
</dbReference>
<evidence type="ECO:0000256" key="1">
    <source>
        <dbReference type="ARBA" id="ARBA00000085"/>
    </source>
</evidence>
<dbReference type="InterPro" id="IPR005467">
    <property type="entry name" value="His_kinase_dom"/>
</dbReference>
<reference evidence="10 11" key="1">
    <citation type="submission" date="2016-10" db="EMBL/GenBank/DDBJ databases">
        <authorList>
            <person name="de Groot N.N."/>
        </authorList>
    </citation>
    <scope>NUCLEOTIDE SEQUENCE [LARGE SCALE GENOMIC DNA]</scope>
    <source>
        <strain evidence="10 11">CGMCC 1.11147</strain>
    </source>
</reference>
<dbReference type="Pfam" id="PF02518">
    <property type="entry name" value="HATPase_c"/>
    <property type="match status" value="1"/>
</dbReference>
<name>A0A1G9YTZ1_9ACTN</name>
<evidence type="ECO:0000259" key="9">
    <source>
        <dbReference type="PROSITE" id="PS50109"/>
    </source>
</evidence>
<dbReference type="SUPFAM" id="SSF47384">
    <property type="entry name" value="Homodimeric domain of signal transducing histidine kinase"/>
    <property type="match status" value="1"/>
</dbReference>
<dbReference type="GO" id="GO:0005886">
    <property type="term" value="C:plasma membrane"/>
    <property type="evidence" value="ECO:0007669"/>
    <property type="project" value="UniProtKB-SubCell"/>
</dbReference>
<keyword evidence="11" id="KW-1185">Reference proteome</keyword>
<dbReference type="InterPro" id="IPR036097">
    <property type="entry name" value="HisK_dim/P_sf"/>
</dbReference>
<dbReference type="SMART" id="SM00388">
    <property type="entry name" value="HisKA"/>
    <property type="match status" value="1"/>
</dbReference>
<dbReference type="PANTHER" id="PTHR43711:SF1">
    <property type="entry name" value="HISTIDINE KINASE 1"/>
    <property type="match status" value="1"/>
</dbReference>
<evidence type="ECO:0000313" key="11">
    <source>
        <dbReference type="Proteomes" id="UP000199004"/>
    </source>
</evidence>
<evidence type="ECO:0000256" key="5">
    <source>
        <dbReference type="ARBA" id="ARBA00022679"/>
    </source>
</evidence>
<comment type="subcellular location">
    <subcellularLocation>
        <location evidence="2">Cell membrane</location>
    </subcellularLocation>
</comment>
<keyword evidence="6 10" id="KW-0418">Kinase</keyword>
<protein>
    <recommendedName>
        <fullName evidence="3">histidine kinase</fullName>
        <ecNumber evidence="3">2.7.13.3</ecNumber>
    </recommendedName>
</protein>
<dbReference type="SMART" id="SM00387">
    <property type="entry name" value="HATPase_c"/>
    <property type="match status" value="1"/>
</dbReference>
<evidence type="ECO:0000256" key="3">
    <source>
        <dbReference type="ARBA" id="ARBA00012438"/>
    </source>
</evidence>
<evidence type="ECO:0000256" key="4">
    <source>
        <dbReference type="ARBA" id="ARBA00022553"/>
    </source>
</evidence>
<dbReference type="SUPFAM" id="SSF55781">
    <property type="entry name" value="GAF domain-like"/>
    <property type="match status" value="2"/>
</dbReference>
<dbReference type="SUPFAM" id="SSF55874">
    <property type="entry name" value="ATPase domain of HSP90 chaperone/DNA topoisomerase II/histidine kinase"/>
    <property type="match status" value="1"/>
</dbReference>
<dbReference type="CDD" id="cd00075">
    <property type="entry name" value="HATPase"/>
    <property type="match status" value="1"/>
</dbReference>
<evidence type="ECO:0000313" key="10">
    <source>
        <dbReference type="EMBL" id="SDN11846.1"/>
    </source>
</evidence>
<sequence length="593" mass="63664">MAPEADPIDGRPSTGPESWSDPLSRETVQLIAEGVTEMVGFQVAIISVVRGEALRAVAVAGSDEARKQLMGSATPMQVIHDEVARADDWGRFKFVPHDRAGGSGDDYGWVPDFVPEEGPDAWHPLDLLIAPLEDDAGAVVGLLSIDLPVSGRRPDVGQRSMLEKYAAQAERAVLVALERHALSEQIRLATTAREIVRNASVQLRIDDLLMQCGAALTQGFRAGGSWIQTFDDDVLGTGALHSAQGADIVLPDVLIKVAENAAHDLWALQQWVLIELGRPVEVLTLEQSAQIHAFMERIGTAALLFVPVGAGSTCVGNLVLTRVEGQPTWSTTEAAAALDIGHDLGRAILNARTFDREHRLVKELTALDVYKGQLIATVSHELKNPLTAIVGHLEILESAPELSDRTRRSLSAIDRGAQRLQRVIDDLLLLSKIGDPDNPVIPAPVELQPILEDLRDLTAVAAQRAKVTVTLDVPEEPVTAQGDGEEIDRALSNLLGNAVKYSRPDTTVSVSLERDGDEVVVVCRDQGIGVSEEDQQHLFTEFFRSADPAARAQSGTGLGLAIVARIVERHGGSIAVESELGVGSTFTLRLPAA</sequence>
<dbReference type="CDD" id="cd00082">
    <property type="entry name" value="HisKA"/>
    <property type="match status" value="1"/>
</dbReference>
<evidence type="ECO:0000256" key="7">
    <source>
        <dbReference type="ARBA" id="ARBA00023012"/>
    </source>
</evidence>
<dbReference type="InterPro" id="IPR004358">
    <property type="entry name" value="Sig_transdc_His_kin-like_C"/>
</dbReference>
<dbReference type="InterPro" id="IPR003594">
    <property type="entry name" value="HATPase_dom"/>
</dbReference>